<evidence type="ECO:0000313" key="2">
    <source>
        <dbReference type="Proteomes" id="UP000631114"/>
    </source>
</evidence>
<gene>
    <name evidence="1" type="ORF">IFM89_016950</name>
</gene>
<comment type="caution">
    <text evidence="1">The sequence shown here is derived from an EMBL/GenBank/DDBJ whole genome shotgun (WGS) entry which is preliminary data.</text>
</comment>
<dbReference type="AlphaFoldDB" id="A0A835LEN1"/>
<accession>A0A835LEN1</accession>
<protein>
    <submittedName>
        <fullName evidence="1">Uncharacterized protein</fullName>
    </submittedName>
</protein>
<proteinExistence type="predicted"/>
<dbReference type="Proteomes" id="UP000631114">
    <property type="component" value="Unassembled WGS sequence"/>
</dbReference>
<feature type="non-terminal residue" evidence="1">
    <location>
        <position position="73"/>
    </location>
</feature>
<dbReference type="EMBL" id="JADFTS010000008">
    <property type="protein sequence ID" value="KAF9592718.1"/>
    <property type="molecule type" value="Genomic_DNA"/>
</dbReference>
<organism evidence="1 2">
    <name type="scientific">Coptis chinensis</name>
    <dbReference type="NCBI Taxonomy" id="261450"/>
    <lineage>
        <taxon>Eukaryota</taxon>
        <taxon>Viridiplantae</taxon>
        <taxon>Streptophyta</taxon>
        <taxon>Embryophyta</taxon>
        <taxon>Tracheophyta</taxon>
        <taxon>Spermatophyta</taxon>
        <taxon>Magnoliopsida</taxon>
        <taxon>Ranunculales</taxon>
        <taxon>Ranunculaceae</taxon>
        <taxon>Coptidoideae</taxon>
        <taxon>Coptis</taxon>
    </lineage>
</organism>
<name>A0A835LEN1_9MAGN</name>
<sequence length="73" mass="8144">MKEENKIIIEPLLGNLGDSSSKAQRIRIAQLSNLCFESSSNCRTAAKIVQFSEPLIMIAEELAVNRAKIMDHK</sequence>
<evidence type="ECO:0000313" key="1">
    <source>
        <dbReference type="EMBL" id="KAF9592718.1"/>
    </source>
</evidence>
<reference evidence="1 2" key="1">
    <citation type="submission" date="2020-10" db="EMBL/GenBank/DDBJ databases">
        <title>The Coptis chinensis genome and diversification of protoberbering-type alkaloids.</title>
        <authorList>
            <person name="Wang B."/>
            <person name="Shu S."/>
            <person name="Song C."/>
            <person name="Liu Y."/>
        </authorList>
    </citation>
    <scope>NUCLEOTIDE SEQUENCE [LARGE SCALE GENOMIC DNA]</scope>
    <source>
        <strain evidence="1">HL-2020</strain>
        <tissue evidence="1">Leaf</tissue>
    </source>
</reference>
<keyword evidence="2" id="KW-1185">Reference proteome</keyword>